<protein>
    <submittedName>
        <fullName evidence="1">Uncharacterized protein</fullName>
    </submittedName>
</protein>
<accession>A0ABT1NFI8</accession>
<name>A0ABT1NFI8_9FIRM</name>
<proteinExistence type="predicted"/>
<evidence type="ECO:0000313" key="1">
    <source>
        <dbReference type="EMBL" id="MCQ1528933.1"/>
    </source>
</evidence>
<dbReference type="Proteomes" id="UP001651880">
    <property type="component" value="Unassembled WGS sequence"/>
</dbReference>
<gene>
    <name evidence="1" type="ORF">LJD61_05150</name>
</gene>
<organism evidence="1 2">
    <name type="scientific">Lutispora saccharofermentans</name>
    <dbReference type="NCBI Taxonomy" id="3024236"/>
    <lineage>
        <taxon>Bacteria</taxon>
        <taxon>Bacillati</taxon>
        <taxon>Bacillota</taxon>
        <taxon>Clostridia</taxon>
        <taxon>Lutisporales</taxon>
        <taxon>Lutisporaceae</taxon>
        <taxon>Lutispora</taxon>
    </lineage>
</organism>
<keyword evidence="2" id="KW-1185">Reference proteome</keyword>
<evidence type="ECO:0000313" key="2">
    <source>
        <dbReference type="Proteomes" id="UP001651880"/>
    </source>
</evidence>
<sequence>MATILATTTIDLSKEQKRKLFNEINTAIVKTFPTPSILFRDIDEEDCTGMCKNQIQIAVCVPPYVQIERRRKLVKDIDDIKLKVKDYLGDVNIIVTFIYHDDEACGVDGVLRADAKAAANK</sequence>
<reference evidence="1 2" key="1">
    <citation type="submission" date="2021-10" db="EMBL/GenBank/DDBJ databases">
        <title>Lutispora strain m25 sp. nov., a thermophilic, non-spore-forming bacterium isolated from a lab-scale methanogenic bioreactor digesting anaerobic sludge.</title>
        <authorList>
            <person name="El Houari A."/>
            <person name="Mcdonald J."/>
        </authorList>
    </citation>
    <scope>NUCLEOTIDE SEQUENCE [LARGE SCALE GENOMIC DNA]</scope>
    <source>
        <strain evidence="2">m25</strain>
    </source>
</reference>
<dbReference type="EMBL" id="JAJEKE010000003">
    <property type="protein sequence ID" value="MCQ1528933.1"/>
    <property type="molecule type" value="Genomic_DNA"/>
</dbReference>
<comment type="caution">
    <text evidence="1">The sequence shown here is derived from an EMBL/GenBank/DDBJ whole genome shotgun (WGS) entry which is preliminary data.</text>
</comment>
<dbReference type="RefSeq" id="WP_255226456.1">
    <property type="nucleotide sequence ID" value="NZ_JAJEKE010000003.1"/>
</dbReference>